<dbReference type="EMBL" id="CAWUPB010001197">
    <property type="protein sequence ID" value="CAK7356840.1"/>
    <property type="molecule type" value="Genomic_DNA"/>
</dbReference>
<name>A0AAV1SS28_9ROSI</name>
<organism evidence="1 2">
    <name type="scientific">Dovyalis caffra</name>
    <dbReference type="NCBI Taxonomy" id="77055"/>
    <lineage>
        <taxon>Eukaryota</taxon>
        <taxon>Viridiplantae</taxon>
        <taxon>Streptophyta</taxon>
        <taxon>Embryophyta</taxon>
        <taxon>Tracheophyta</taxon>
        <taxon>Spermatophyta</taxon>
        <taxon>Magnoliopsida</taxon>
        <taxon>eudicotyledons</taxon>
        <taxon>Gunneridae</taxon>
        <taxon>Pentapetalae</taxon>
        <taxon>rosids</taxon>
        <taxon>fabids</taxon>
        <taxon>Malpighiales</taxon>
        <taxon>Salicaceae</taxon>
        <taxon>Flacourtieae</taxon>
        <taxon>Dovyalis</taxon>
    </lineage>
</organism>
<comment type="caution">
    <text evidence="1">The sequence shown here is derived from an EMBL/GenBank/DDBJ whole genome shotgun (WGS) entry which is preliminary data.</text>
</comment>
<accession>A0AAV1SS28</accession>
<keyword evidence="2" id="KW-1185">Reference proteome</keyword>
<evidence type="ECO:0000313" key="1">
    <source>
        <dbReference type="EMBL" id="CAK7356840.1"/>
    </source>
</evidence>
<sequence length="107" mass="11769">MNYAAETSLGAVTIRAFKMADRFFQNYLKLVDNDAVLRAWGEALSCRLGLGPFHYKLFLGSSSLVFDKLDCLGISLKTGGSLRRVSIANGPVFSHELRKGGVSFHKL</sequence>
<dbReference type="Proteomes" id="UP001314170">
    <property type="component" value="Unassembled WGS sequence"/>
</dbReference>
<dbReference type="AlphaFoldDB" id="A0AAV1SS28"/>
<gene>
    <name evidence="1" type="ORF">DCAF_LOCUS27121</name>
</gene>
<evidence type="ECO:0000313" key="2">
    <source>
        <dbReference type="Proteomes" id="UP001314170"/>
    </source>
</evidence>
<reference evidence="1 2" key="1">
    <citation type="submission" date="2024-01" db="EMBL/GenBank/DDBJ databases">
        <authorList>
            <person name="Waweru B."/>
        </authorList>
    </citation>
    <scope>NUCLEOTIDE SEQUENCE [LARGE SCALE GENOMIC DNA]</scope>
</reference>
<proteinExistence type="predicted"/>
<protein>
    <submittedName>
        <fullName evidence="1">Uncharacterized protein</fullName>
    </submittedName>
</protein>